<dbReference type="InterPro" id="IPR036249">
    <property type="entry name" value="Thioredoxin-like_sf"/>
</dbReference>
<reference evidence="2 3" key="1">
    <citation type="submission" date="2016-11" db="EMBL/GenBank/DDBJ databases">
        <authorList>
            <person name="Jaros S."/>
            <person name="Januszkiewicz K."/>
            <person name="Wedrychowicz H."/>
        </authorList>
    </citation>
    <scope>NUCLEOTIDE SEQUENCE [LARGE SCALE GENOMIC DNA]</scope>
    <source>
        <strain evidence="2 3">DSM 29589</strain>
    </source>
</reference>
<evidence type="ECO:0000256" key="1">
    <source>
        <dbReference type="SAM" id="SignalP"/>
    </source>
</evidence>
<dbReference type="Gene3D" id="3.40.30.10">
    <property type="entry name" value="Glutaredoxin"/>
    <property type="match status" value="1"/>
</dbReference>
<keyword evidence="3" id="KW-1185">Reference proteome</keyword>
<evidence type="ECO:0000313" key="3">
    <source>
        <dbReference type="Proteomes" id="UP000183974"/>
    </source>
</evidence>
<protein>
    <recommendedName>
        <fullName evidence="4">Regulatory protein SoxS</fullName>
    </recommendedName>
</protein>
<dbReference type="EMBL" id="FRBR01000005">
    <property type="protein sequence ID" value="SHL77452.1"/>
    <property type="molecule type" value="Genomic_DNA"/>
</dbReference>
<dbReference type="RefSeq" id="WP_073034865.1">
    <property type="nucleotide sequence ID" value="NZ_BMLR01000005.1"/>
</dbReference>
<accession>A0A1M7DD95</accession>
<dbReference type="SUPFAM" id="SSF52833">
    <property type="entry name" value="Thioredoxin-like"/>
    <property type="match status" value="1"/>
</dbReference>
<dbReference type="STRING" id="337701.SAMN05444398_105220"/>
<sequence length="126" mass="14214">MALRKFTVLSSLIWLVMASASHAVELIMVERAGCHYCIEWKTDLGPIYPRTPEGIYAPLRMVSIKDAPPDGVEFDRPVTFTPTFVLVDGGQELGRIEGYPGEDFFWGILGMLLEKHTDYPQQPRTN</sequence>
<dbReference type="OrthoDB" id="7362982at2"/>
<evidence type="ECO:0008006" key="4">
    <source>
        <dbReference type="Google" id="ProtNLM"/>
    </source>
</evidence>
<keyword evidence="1" id="KW-0732">Signal</keyword>
<dbReference type="Proteomes" id="UP000183974">
    <property type="component" value="Unassembled WGS sequence"/>
</dbReference>
<feature type="chain" id="PRO_5013110818" description="Regulatory protein SoxS" evidence="1">
    <location>
        <begin position="24"/>
        <end position="126"/>
    </location>
</feature>
<evidence type="ECO:0000313" key="2">
    <source>
        <dbReference type="EMBL" id="SHL77452.1"/>
    </source>
</evidence>
<gene>
    <name evidence="2" type="ORF">SAMN05444398_105220</name>
</gene>
<proteinExistence type="predicted"/>
<dbReference type="AlphaFoldDB" id="A0A1M7DD95"/>
<organism evidence="2 3">
    <name type="scientific">Roseovarius pacificus</name>
    <dbReference type="NCBI Taxonomy" id="337701"/>
    <lineage>
        <taxon>Bacteria</taxon>
        <taxon>Pseudomonadati</taxon>
        <taxon>Pseudomonadota</taxon>
        <taxon>Alphaproteobacteria</taxon>
        <taxon>Rhodobacterales</taxon>
        <taxon>Roseobacteraceae</taxon>
        <taxon>Roseovarius</taxon>
    </lineage>
</organism>
<feature type="signal peptide" evidence="1">
    <location>
        <begin position="1"/>
        <end position="23"/>
    </location>
</feature>
<name>A0A1M7DD95_9RHOB</name>